<evidence type="ECO:0000256" key="7">
    <source>
        <dbReference type="ARBA" id="ARBA00021726"/>
    </source>
</evidence>
<gene>
    <name evidence="21" type="ORF">Tel_02660</name>
</gene>
<dbReference type="KEGG" id="tee:Tel_02660"/>
<evidence type="ECO:0000256" key="17">
    <source>
        <dbReference type="ARBA" id="ARBA00023237"/>
    </source>
</evidence>
<evidence type="ECO:0000256" key="5">
    <source>
        <dbReference type="ARBA" id="ARBA00013179"/>
    </source>
</evidence>
<dbReference type="GO" id="GO:0004623">
    <property type="term" value="F:phospholipase A2 activity"/>
    <property type="evidence" value="ECO:0007669"/>
    <property type="project" value="UniProtKB-EC"/>
</dbReference>
<evidence type="ECO:0000256" key="16">
    <source>
        <dbReference type="ARBA" id="ARBA00023136"/>
    </source>
</evidence>
<evidence type="ECO:0000313" key="22">
    <source>
        <dbReference type="Proteomes" id="UP000055136"/>
    </source>
</evidence>
<feature type="active site" description="Nucleophile" evidence="18">
    <location>
        <position position="144"/>
    </location>
</feature>
<evidence type="ECO:0000313" key="21">
    <source>
        <dbReference type="EMBL" id="ALP52132.1"/>
    </source>
</evidence>
<keyword evidence="14 20" id="KW-0442">Lipid degradation</keyword>
<evidence type="ECO:0000256" key="15">
    <source>
        <dbReference type="ARBA" id="ARBA00023098"/>
    </source>
</evidence>
<accession>A0A0S2TAG8</accession>
<sequence length="274" mass="31888">MLLLCTPALGQQTSPLQNRLNWEEKAQANPFTLTPHKPTYLLPLSYNDSPNNQPFDNSGKQLDRLEVKFQISLKFLVWRNLIGARGHLFFGYTQQSYWQAFQRDNSSPFRETNHEPEAILFVPSERTFFGFQNRVNLVGLSHQSNGRTGNLSRSWNRLYVNFIFEREHLAVSLKPWWRIPEDSDDDDNPDIVDYMGHGELSLIYKLGQHNVGVTLRHNLDAQSRGAMQLDWSFPIYHDRLNGYLQYFNGYGENLIDYDDSSNRLSVGIILTDWI</sequence>
<evidence type="ECO:0000256" key="8">
    <source>
        <dbReference type="ARBA" id="ARBA00022452"/>
    </source>
</evidence>
<evidence type="ECO:0000256" key="6">
    <source>
        <dbReference type="ARBA" id="ARBA00013278"/>
    </source>
</evidence>
<dbReference type="AlphaFoldDB" id="A0A0S2TAG8"/>
<dbReference type="GO" id="GO:0008970">
    <property type="term" value="F:phospholipase A1 activity"/>
    <property type="evidence" value="ECO:0007669"/>
    <property type="project" value="UniProtKB-EC"/>
</dbReference>
<organism evidence="21 22">
    <name type="scientific">Candidatus Tenderia electrophaga</name>
    <dbReference type="NCBI Taxonomy" id="1748243"/>
    <lineage>
        <taxon>Bacteria</taxon>
        <taxon>Pseudomonadati</taxon>
        <taxon>Pseudomonadota</taxon>
        <taxon>Gammaproteobacteria</taxon>
        <taxon>Candidatus Tenderiales</taxon>
        <taxon>Candidatus Tenderiaceae</taxon>
        <taxon>Candidatus Tenderia</taxon>
    </lineage>
</organism>
<evidence type="ECO:0000256" key="19">
    <source>
        <dbReference type="PIRSR" id="PIRSR603187-2"/>
    </source>
</evidence>
<keyword evidence="17 20" id="KW-0998">Cell outer membrane</keyword>
<reference evidence="21" key="1">
    <citation type="submission" date="2015-10" db="EMBL/GenBank/DDBJ databases">
        <title>Description of Candidatus Tenderia electrophaga gen. nov, sp. nov., an Uncultivated Electroautotroph from a Biocathode Enrichment.</title>
        <authorList>
            <person name="Eddie B.J."/>
            <person name="Malanoski A.P."/>
            <person name="Wang Z."/>
            <person name="Hall R.J."/>
            <person name="Oh S.D."/>
            <person name="Heiner C."/>
            <person name="Lin B."/>
            <person name="Strycharz-Glaven S.M."/>
        </authorList>
    </citation>
    <scope>NUCLEOTIDE SEQUENCE [LARGE SCALE GENOMIC DNA]</scope>
    <source>
        <strain evidence="21">NRL1</strain>
    </source>
</reference>
<evidence type="ECO:0000256" key="20">
    <source>
        <dbReference type="RuleBase" id="RU366027"/>
    </source>
</evidence>
<keyword evidence="15 20" id="KW-0443">Lipid metabolism</keyword>
<keyword evidence="10 19" id="KW-0479">Metal-binding</keyword>
<dbReference type="EC" id="3.1.1.4" evidence="6 20"/>
<dbReference type="GO" id="GO:0016042">
    <property type="term" value="P:lipid catabolic process"/>
    <property type="evidence" value="ECO:0007669"/>
    <property type="project" value="UniProtKB-KW"/>
</dbReference>
<evidence type="ECO:0000256" key="18">
    <source>
        <dbReference type="PIRSR" id="PIRSR603187-1"/>
    </source>
</evidence>
<dbReference type="EMBL" id="CP013099">
    <property type="protein sequence ID" value="ALP52132.1"/>
    <property type="molecule type" value="Genomic_DNA"/>
</dbReference>
<dbReference type="PRINTS" id="PR01486">
    <property type="entry name" value="PHPHLIPASEA1"/>
</dbReference>
<dbReference type="Pfam" id="PF02253">
    <property type="entry name" value="PLA1"/>
    <property type="match status" value="1"/>
</dbReference>
<dbReference type="InterPro" id="IPR003187">
    <property type="entry name" value="PLipase_A1"/>
</dbReference>
<evidence type="ECO:0000256" key="14">
    <source>
        <dbReference type="ARBA" id="ARBA00022963"/>
    </source>
</evidence>
<dbReference type="STRING" id="1748243.Tel_02660"/>
<feature type="active site" description="Proton acceptor" evidence="18">
    <location>
        <position position="142"/>
    </location>
</feature>
<keyword evidence="11" id="KW-0732">Signal</keyword>
<feature type="binding site" description="in dimeric form" evidence="19">
    <location>
        <position position="106"/>
    </location>
    <ligand>
        <name>Ca(2+)</name>
        <dbReference type="ChEBI" id="CHEBI:29108"/>
        <label>1</label>
    </ligand>
</feature>
<comment type="catalytic activity">
    <reaction evidence="2 20">
        <text>a 1,2-diacyl-sn-glycero-3-phosphocholine + H2O = a 1-acyl-sn-glycero-3-phosphocholine + a fatty acid + H(+)</text>
        <dbReference type="Rhea" id="RHEA:15801"/>
        <dbReference type="ChEBI" id="CHEBI:15377"/>
        <dbReference type="ChEBI" id="CHEBI:15378"/>
        <dbReference type="ChEBI" id="CHEBI:28868"/>
        <dbReference type="ChEBI" id="CHEBI:57643"/>
        <dbReference type="ChEBI" id="CHEBI:58168"/>
        <dbReference type="EC" id="3.1.1.4"/>
    </reaction>
</comment>
<evidence type="ECO:0000256" key="9">
    <source>
        <dbReference type="ARBA" id="ARBA00022692"/>
    </source>
</evidence>
<name>A0A0S2TAG8_9GAMM</name>
<dbReference type="CDD" id="cd00541">
    <property type="entry name" value="OMPLA"/>
    <property type="match status" value="1"/>
</dbReference>
<evidence type="ECO:0000256" key="3">
    <source>
        <dbReference type="ARBA" id="ARBA00010525"/>
    </source>
</evidence>
<protein>
    <recommendedName>
        <fullName evidence="7 20">Phospholipase A1</fullName>
        <ecNumber evidence="5 20">3.1.1.32</ecNumber>
        <ecNumber evidence="6 20">3.1.1.4</ecNumber>
    </recommendedName>
    <alternativeName>
        <fullName evidence="20">Phosphatidylcholine 1-acylhydrolase</fullName>
    </alternativeName>
</protein>
<comment type="subcellular location">
    <subcellularLocation>
        <location evidence="20">Cell outer membrane</location>
        <topology evidence="20">Multi-pass membrane protein</topology>
    </subcellularLocation>
    <text evidence="20">One of the very few enzymes located there.</text>
</comment>
<keyword evidence="8" id="KW-1134">Transmembrane beta strand</keyword>
<dbReference type="Gene3D" id="2.40.230.10">
    <property type="entry name" value="Phospholipase A1"/>
    <property type="match status" value="1"/>
</dbReference>
<keyword evidence="13 19" id="KW-0106">Calcium</keyword>
<evidence type="ECO:0000256" key="11">
    <source>
        <dbReference type="ARBA" id="ARBA00022729"/>
    </source>
</evidence>
<evidence type="ECO:0000256" key="2">
    <source>
        <dbReference type="ARBA" id="ARBA00001604"/>
    </source>
</evidence>
<dbReference type="Proteomes" id="UP000055136">
    <property type="component" value="Chromosome"/>
</dbReference>
<feature type="binding site" description="in dimeric form" evidence="19">
    <location>
        <position position="187"/>
    </location>
    <ligand>
        <name>Ca(2+)</name>
        <dbReference type="ChEBI" id="CHEBI:29108"/>
        <label>1</label>
    </ligand>
</feature>
<dbReference type="EC" id="3.1.1.32" evidence="5 20"/>
<dbReference type="GO" id="GO:0009279">
    <property type="term" value="C:cell outer membrane"/>
    <property type="evidence" value="ECO:0007669"/>
    <property type="project" value="UniProtKB-SubCell"/>
</dbReference>
<evidence type="ECO:0000256" key="10">
    <source>
        <dbReference type="ARBA" id="ARBA00022723"/>
    </source>
</evidence>
<evidence type="ECO:0000256" key="4">
    <source>
        <dbReference type="ARBA" id="ARBA00011702"/>
    </source>
</evidence>
<comment type="catalytic activity">
    <reaction evidence="1 20">
        <text>a 1,2-diacyl-sn-glycero-3-phosphocholine + H2O = a 2-acyl-sn-glycero-3-phosphocholine + a fatty acid + H(+)</text>
        <dbReference type="Rhea" id="RHEA:18689"/>
        <dbReference type="ChEBI" id="CHEBI:15377"/>
        <dbReference type="ChEBI" id="CHEBI:15378"/>
        <dbReference type="ChEBI" id="CHEBI:28868"/>
        <dbReference type="ChEBI" id="CHEBI:57643"/>
        <dbReference type="ChEBI" id="CHEBI:57875"/>
        <dbReference type="EC" id="3.1.1.32"/>
    </reaction>
</comment>
<comment type="function">
    <text evidence="20">Hydrolysis of phosphatidylcholine with phospholipase A2 (EC 3.1.1.4) and phospholipase A1 (EC 3.1.1.32) activities.</text>
</comment>
<comment type="cofactor">
    <cofactor evidence="20">
        <name>Ca(2+)</name>
        <dbReference type="ChEBI" id="CHEBI:29108"/>
    </cofactor>
    <text evidence="20">Binds 1 Ca(2+) ion per monomer. In the dimeric form the Ca(2+) is bound by different amino acids with binding of each Ca(2+) shared with ligands coming from each monomer. The Ca(2+) ion may have a role in catalysis.</text>
</comment>
<keyword evidence="16" id="KW-0472">Membrane</keyword>
<dbReference type="SUPFAM" id="SSF56931">
    <property type="entry name" value="Outer membrane phospholipase A (OMPLA)"/>
    <property type="match status" value="1"/>
</dbReference>
<dbReference type="InterPro" id="IPR036541">
    <property type="entry name" value="PLipase_A1_sf"/>
</dbReference>
<evidence type="ECO:0000256" key="12">
    <source>
        <dbReference type="ARBA" id="ARBA00022801"/>
    </source>
</evidence>
<feature type="binding site" description="in dimeric form" evidence="19">
    <location>
        <position position="147"/>
    </location>
    <ligand>
        <name>Ca(2+)</name>
        <dbReference type="ChEBI" id="CHEBI:29108"/>
        <label>1</label>
    </ligand>
</feature>
<evidence type="ECO:0000256" key="1">
    <source>
        <dbReference type="ARBA" id="ARBA00000111"/>
    </source>
</evidence>
<dbReference type="PANTHER" id="PTHR40457">
    <property type="entry name" value="PHOSPHOLIPASE A1"/>
    <property type="match status" value="1"/>
</dbReference>
<keyword evidence="9" id="KW-0812">Transmembrane</keyword>
<evidence type="ECO:0000256" key="13">
    <source>
        <dbReference type="ARBA" id="ARBA00022837"/>
    </source>
</evidence>
<keyword evidence="22" id="KW-1185">Reference proteome</keyword>
<dbReference type="PANTHER" id="PTHR40457:SF1">
    <property type="entry name" value="PHOSPHOLIPASE A1"/>
    <property type="match status" value="1"/>
</dbReference>
<proteinExistence type="inferred from homology"/>
<comment type="subunit">
    <text evidence="4 20">Homodimer; dimerization is reversible, and the dimeric form is the active one.</text>
</comment>
<dbReference type="GO" id="GO:0005509">
    <property type="term" value="F:calcium ion binding"/>
    <property type="evidence" value="ECO:0007669"/>
    <property type="project" value="TreeGrafter"/>
</dbReference>
<comment type="similarity">
    <text evidence="3 20">Belongs to the phospholipase A1 family.</text>
</comment>
<feature type="binding site" description="in dimeric form" evidence="19">
    <location>
        <position position="152"/>
    </location>
    <ligand>
        <name>Ca(2+)</name>
        <dbReference type="ChEBI" id="CHEBI:29108"/>
        <label>1</label>
    </ligand>
</feature>
<keyword evidence="12 20" id="KW-0378">Hydrolase</keyword>